<dbReference type="PANTHER" id="PTHR18947:SF39">
    <property type="entry name" value="PROTEIN HOOK"/>
    <property type="match status" value="1"/>
</dbReference>
<dbReference type="Proteomes" id="UP001497382">
    <property type="component" value="Unassembled WGS sequence"/>
</dbReference>
<proteinExistence type="inferred from homology"/>
<organism evidence="15 16">
    <name type="scientific">Larinioides sclopetarius</name>
    <dbReference type="NCBI Taxonomy" id="280406"/>
    <lineage>
        <taxon>Eukaryota</taxon>
        <taxon>Metazoa</taxon>
        <taxon>Ecdysozoa</taxon>
        <taxon>Arthropoda</taxon>
        <taxon>Chelicerata</taxon>
        <taxon>Arachnida</taxon>
        <taxon>Araneae</taxon>
        <taxon>Araneomorphae</taxon>
        <taxon>Entelegynae</taxon>
        <taxon>Araneoidea</taxon>
        <taxon>Araneidae</taxon>
        <taxon>Larinioides</taxon>
    </lineage>
</organism>
<evidence type="ECO:0000256" key="5">
    <source>
        <dbReference type="ARBA" id="ARBA00018971"/>
    </source>
</evidence>
<dbReference type="CDD" id="cd22222">
    <property type="entry name" value="HkD_Hook"/>
    <property type="match status" value="1"/>
</dbReference>
<feature type="compositionally biased region" description="Polar residues" evidence="13">
    <location>
        <begin position="687"/>
        <end position="701"/>
    </location>
</feature>
<name>A0AAV2AER1_9ARAC</name>
<keyword evidence="10 12" id="KW-0175">Coiled coil</keyword>
<dbReference type="PROSITE" id="PS50021">
    <property type="entry name" value="CH"/>
    <property type="match status" value="1"/>
</dbReference>
<dbReference type="PANTHER" id="PTHR18947">
    <property type="entry name" value="HOOK PROTEINS"/>
    <property type="match status" value="1"/>
</dbReference>
<keyword evidence="6" id="KW-0963">Cytoplasm</keyword>
<dbReference type="Gene3D" id="1.10.418.10">
    <property type="entry name" value="Calponin-like domain"/>
    <property type="match status" value="1"/>
</dbReference>
<dbReference type="GO" id="GO:0005768">
    <property type="term" value="C:endosome"/>
    <property type="evidence" value="ECO:0007669"/>
    <property type="project" value="UniProtKB-SubCell"/>
</dbReference>
<evidence type="ECO:0000256" key="1">
    <source>
        <dbReference type="ARBA" id="ARBA00004177"/>
    </source>
</evidence>
<dbReference type="GO" id="GO:0005874">
    <property type="term" value="C:microtubule"/>
    <property type="evidence" value="ECO:0007669"/>
    <property type="project" value="UniProtKB-KW"/>
</dbReference>
<dbReference type="SUPFAM" id="SSF116907">
    <property type="entry name" value="Hook domain"/>
    <property type="match status" value="1"/>
</dbReference>
<evidence type="ECO:0000256" key="8">
    <source>
        <dbReference type="ARBA" id="ARBA00022701"/>
    </source>
</evidence>
<evidence type="ECO:0000256" key="6">
    <source>
        <dbReference type="ARBA" id="ARBA00022490"/>
    </source>
</evidence>
<evidence type="ECO:0000256" key="7">
    <source>
        <dbReference type="ARBA" id="ARBA00022583"/>
    </source>
</evidence>
<comment type="caution">
    <text evidence="15">The sequence shown here is derived from an EMBL/GenBank/DDBJ whole genome shotgun (WGS) entry which is preliminary data.</text>
</comment>
<evidence type="ECO:0000256" key="3">
    <source>
        <dbReference type="ARBA" id="ARBA00006946"/>
    </source>
</evidence>
<keyword evidence="11" id="KW-0206">Cytoskeleton</keyword>
<dbReference type="FunFam" id="1.10.418.10:FF:000024">
    <property type="entry name" value="Hook homolog 3 (Drosophila)"/>
    <property type="match status" value="1"/>
</dbReference>
<gene>
    <name evidence="15" type="ORF">LARSCL_LOCUS11678</name>
</gene>
<evidence type="ECO:0000256" key="11">
    <source>
        <dbReference type="ARBA" id="ARBA00023212"/>
    </source>
</evidence>
<keyword evidence="8" id="KW-0493">Microtubule</keyword>
<dbReference type="GO" id="GO:0051959">
    <property type="term" value="F:dynein light intermediate chain binding"/>
    <property type="evidence" value="ECO:0007669"/>
    <property type="project" value="TreeGrafter"/>
</dbReference>
<sequence>MEGLSGSLMSWLKTFNIEGVNGPVESFFDGVVISKVLNNIDSEFFDEAWLSKIKTDAGTNWRLKVSNLKKILKGILDYYNEVLGQQITGFRMPDVAAMGEKNDIEELGRLLQLVLGCAVNCAQKHEYIEALMGLEEKIQHDVMNAIQELMTTELPAPTYQSETYADLNNQVKGLTEDLHSAKESKEQITQRCHELDMQVAVLLEEKNSLLSENEKLLERLNHIESFEDPSTLAGKRFQQMTQKLELMQDELFKLETGRDELKVKVENQLREILELQQKNEELQRLAEESQSMKDELDVLRHTSDKVNVYEATIESYKKKLEDMSDLKRQVKMLEGKNTQYMQQCMELEEELKKSVMMKSQVDMYKKQVQEMQSRLSEETKRADKAEFEHKRALEKLTSVQQERERLVIECNSLKESLEELRCMQLQKESNNDGSGNETSIGDSELLDAVPPEIREKLIRLQHENKMLKINEGATIDKQLALTQSMLDDAKSRINELETDNRLANRRIMELESQIEDLHSNQSAASAQEDLELKQKLNSAIKRQKEADAEIQNCSVTIESLESQIEASVSRNQQLQESLNRKDEEMRAMEERYRRYLEKAKNVIKTLDPKKNPYSHLDIVSLKTQLLEKEKIISNLEKEADRTRALQDMEDKIITTAFYNLGAQLQKRVAEERLAQAGISQTFLSRQRQATTRRANLNTSGLASRLEH</sequence>
<keyword evidence="9" id="KW-0967">Endosome</keyword>
<dbReference type="GO" id="GO:0031122">
    <property type="term" value="P:cytoplasmic microtubule organization"/>
    <property type="evidence" value="ECO:0007669"/>
    <property type="project" value="InterPro"/>
</dbReference>
<dbReference type="Pfam" id="PF19047">
    <property type="entry name" value="HOOK_N"/>
    <property type="match status" value="1"/>
</dbReference>
<dbReference type="AlphaFoldDB" id="A0AAV2AER1"/>
<accession>A0AAV2AER1</accession>
<dbReference type="GO" id="GO:0008017">
    <property type="term" value="F:microtubule binding"/>
    <property type="evidence" value="ECO:0007669"/>
    <property type="project" value="InterPro"/>
</dbReference>
<evidence type="ECO:0000313" key="15">
    <source>
        <dbReference type="EMBL" id="CAL1281625.1"/>
    </source>
</evidence>
<comment type="similarity">
    <text evidence="3">Belongs to the hook family.</text>
</comment>
<dbReference type="InterPro" id="IPR043936">
    <property type="entry name" value="HOOK_N"/>
</dbReference>
<evidence type="ECO:0000256" key="13">
    <source>
        <dbReference type="SAM" id="MobiDB-lite"/>
    </source>
</evidence>
<dbReference type="InterPro" id="IPR036872">
    <property type="entry name" value="CH_dom_sf"/>
</dbReference>
<reference evidence="15 16" key="1">
    <citation type="submission" date="2024-04" db="EMBL/GenBank/DDBJ databases">
        <authorList>
            <person name="Rising A."/>
            <person name="Reimegard J."/>
            <person name="Sonavane S."/>
            <person name="Akerstrom W."/>
            <person name="Nylinder S."/>
            <person name="Hedman E."/>
            <person name="Kallberg Y."/>
        </authorList>
    </citation>
    <scope>NUCLEOTIDE SEQUENCE [LARGE SCALE GENOMIC DNA]</scope>
</reference>
<protein>
    <recommendedName>
        <fullName evidence="5">Protein hook</fullName>
    </recommendedName>
</protein>
<evidence type="ECO:0000256" key="2">
    <source>
        <dbReference type="ARBA" id="ARBA00004245"/>
    </source>
</evidence>
<dbReference type="GO" id="GO:0006897">
    <property type="term" value="P:endocytosis"/>
    <property type="evidence" value="ECO:0007669"/>
    <property type="project" value="UniProtKB-KW"/>
</dbReference>
<evidence type="ECO:0000259" key="14">
    <source>
        <dbReference type="PROSITE" id="PS50021"/>
    </source>
</evidence>
<feature type="coiled-coil region" evidence="12">
    <location>
        <begin position="258"/>
        <end position="423"/>
    </location>
</feature>
<dbReference type="EMBL" id="CAXIEN010000147">
    <property type="protein sequence ID" value="CAL1281625.1"/>
    <property type="molecule type" value="Genomic_DNA"/>
</dbReference>
<dbReference type="InterPro" id="IPR001715">
    <property type="entry name" value="CH_dom"/>
</dbReference>
<feature type="region of interest" description="Disordered" evidence="13">
    <location>
        <begin position="687"/>
        <end position="707"/>
    </location>
</feature>
<evidence type="ECO:0000256" key="10">
    <source>
        <dbReference type="ARBA" id="ARBA00023054"/>
    </source>
</evidence>
<dbReference type="Pfam" id="PF05622">
    <property type="entry name" value="HOOK"/>
    <property type="match status" value="1"/>
</dbReference>
<dbReference type="GO" id="GO:0030705">
    <property type="term" value="P:cytoskeleton-dependent intracellular transport"/>
    <property type="evidence" value="ECO:0007669"/>
    <property type="project" value="InterPro"/>
</dbReference>
<dbReference type="GO" id="GO:0005813">
    <property type="term" value="C:centrosome"/>
    <property type="evidence" value="ECO:0007669"/>
    <property type="project" value="TreeGrafter"/>
</dbReference>
<evidence type="ECO:0000256" key="12">
    <source>
        <dbReference type="SAM" id="Coils"/>
    </source>
</evidence>
<comment type="subunit">
    <text evidence="4">Homodimer. Interacts with microtubules via its N-terminus.</text>
</comment>
<keyword evidence="16" id="KW-1185">Reference proteome</keyword>
<evidence type="ECO:0000313" key="16">
    <source>
        <dbReference type="Proteomes" id="UP001497382"/>
    </source>
</evidence>
<feature type="coiled-coil region" evidence="12">
    <location>
        <begin position="479"/>
        <end position="645"/>
    </location>
</feature>
<keyword evidence="7" id="KW-0254">Endocytosis</keyword>
<feature type="domain" description="Calponin-homology (CH)" evidence="14">
    <location>
        <begin position="2"/>
        <end position="118"/>
    </location>
</feature>
<feature type="coiled-coil region" evidence="12">
    <location>
        <begin position="164"/>
        <end position="219"/>
    </location>
</feature>
<comment type="subcellular location">
    <subcellularLocation>
        <location evidence="2">Cytoplasm</location>
        <location evidence="2">Cytoskeleton</location>
    </subcellularLocation>
    <subcellularLocation>
        <location evidence="1">Endosome</location>
    </subcellularLocation>
</comment>
<evidence type="ECO:0000256" key="4">
    <source>
        <dbReference type="ARBA" id="ARBA00011241"/>
    </source>
</evidence>
<evidence type="ECO:0000256" key="9">
    <source>
        <dbReference type="ARBA" id="ARBA00022753"/>
    </source>
</evidence>
<dbReference type="InterPro" id="IPR008636">
    <property type="entry name" value="Hook_C"/>
</dbReference>